<comment type="caution">
    <text evidence="1">The sequence shown here is derived from an EMBL/GenBank/DDBJ whole genome shotgun (WGS) entry which is preliminary data.</text>
</comment>
<organism evidence="1 2">
    <name type="scientific">Enterococcus diestrammenae</name>
    <dbReference type="NCBI Taxonomy" id="1155073"/>
    <lineage>
        <taxon>Bacteria</taxon>
        <taxon>Bacillati</taxon>
        <taxon>Bacillota</taxon>
        <taxon>Bacilli</taxon>
        <taxon>Lactobacillales</taxon>
        <taxon>Enterococcaceae</taxon>
        <taxon>Enterococcus</taxon>
    </lineage>
</organism>
<keyword evidence="2" id="KW-1185">Reference proteome</keyword>
<dbReference type="Pfam" id="PF11372">
    <property type="entry name" value="DUF3173"/>
    <property type="match status" value="1"/>
</dbReference>
<proteinExistence type="predicted"/>
<dbReference type="RefSeq" id="WP_161868997.1">
    <property type="nucleotide sequence ID" value="NZ_MAEI02000001.1"/>
</dbReference>
<gene>
    <name evidence="1" type="ORF">BAU18_000287</name>
</gene>
<name>A0ABV0EY59_9ENTE</name>
<accession>A0ABV0EY59</accession>
<dbReference type="InterPro" id="IPR021512">
    <property type="entry name" value="DUF3173"/>
</dbReference>
<evidence type="ECO:0008006" key="3">
    <source>
        <dbReference type="Google" id="ProtNLM"/>
    </source>
</evidence>
<evidence type="ECO:0000313" key="2">
    <source>
        <dbReference type="Proteomes" id="UP001429357"/>
    </source>
</evidence>
<protein>
    <recommendedName>
        <fullName evidence="3">DUF3173 domain-containing protein</fullName>
    </recommendedName>
</protein>
<dbReference type="EMBL" id="MAEI02000001">
    <property type="protein sequence ID" value="MEO1780736.1"/>
    <property type="molecule type" value="Genomic_DNA"/>
</dbReference>
<reference evidence="2" key="1">
    <citation type="submission" date="2016-06" db="EMBL/GenBank/DDBJ databases">
        <title>Four novel species of enterococci isolated from chicken manure.</title>
        <authorList>
            <person name="Van Tyne D."/>
        </authorList>
    </citation>
    <scope>NUCLEOTIDE SEQUENCE [LARGE SCALE GENOMIC DNA]</scope>
    <source>
        <strain evidence="2">JM9A</strain>
    </source>
</reference>
<reference evidence="1 2" key="2">
    <citation type="submission" date="2024-02" db="EMBL/GenBank/DDBJ databases">
        <title>The Genome Sequence of Enterococcus diestrammenae JM9A.</title>
        <authorList>
            <person name="Earl A."/>
            <person name="Manson A."/>
            <person name="Gilmore M."/>
            <person name="Sanders J."/>
            <person name="Shea T."/>
            <person name="Howe W."/>
            <person name="Livny J."/>
            <person name="Cuomo C."/>
            <person name="Neafsey D."/>
            <person name="Birren B."/>
        </authorList>
    </citation>
    <scope>NUCLEOTIDE SEQUENCE [LARGE SCALE GENOMIC DNA]</scope>
    <source>
        <strain evidence="1 2">JM9A</strain>
    </source>
</reference>
<dbReference type="Proteomes" id="UP001429357">
    <property type="component" value="Unassembled WGS sequence"/>
</dbReference>
<evidence type="ECO:0000313" key="1">
    <source>
        <dbReference type="EMBL" id="MEO1780736.1"/>
    </source>
</evidence>
<sequence length="71" mass="8014">MLTISVSDLVKMGYPKQTAQNIYKQVRYNLIADGYTIYKNKQIRQVPTKAVEKVLGYSLSGDTEGEKDAQN</sequence>